<dbReference type="PROSITE" id="PS51257">
    <property type="entry name" value="PROKAR_LIPOPROTEIN"/>
    <property type="match status" value="1"/>
</dbReference>
<evidence type="ECO:0000259" key="2">
    <source>
        <dbReference type="PROSITE" id="PS51208"/>
    </source>
</evidence>
<dbReference type="InterPro" id="IPR006626">
    <property type="entry name" value="PbH1"/>
</dbReference>
<dbReference type="SUPFAM" id="SSF103515">
    <property type="entry name" value="Autotransporter"/>
    <property type="match status" value="1"/>
</dbReference>
<evidence type="ECO:0000313" key="3">
    <source>
        <dbReference type="EMBL" id="KPC54420.1"/>
    </source>
</evidence>
<dbReference type="SMART" id="SM00710">
    <property type="entry name" value="PbH1"/>
    <property type="match status" value="13"/>
</dbReference>
<dbReference type="PATRIC" id="fig|857265.3.peg.525"/>
<dbReference type="InterPro" id="IPR036709">
    <property type="entry name" value="Autotransporte_beta_dom_sf"/>
</dbReference>
<reference evidence="3 4" key="1">
    <citation type="submission" date="2015-07" db="EMBL/GenBank/DDBJ databases">
        <title>Draft genome sequence of the Amantichitinum ursilacus IGB-41, a new chitin-degrading bacterium.</title>
        <authorList>
            <person name="Kirstahler P."/>
            <person name="Guenther M."/>
            <person name="Grumaz C."/>
            <person name="Rupp S."/>
            <person name="Zibek S."/>
            <person name="Sohn K."/>
        </authorList>
    </citation>
    <scope>NUCLEOTIDE SEQUENCE [LARGE SCALE GENOMIC DNA]</scope>
    <source>
        <strain evidence="3 4">IGB-41</strain>
    </source>
</reference>
<dbReference type="STRING" id="857265.WG78_02525"/>
<keyword evidence="1" id="KW-0732">Signal</keyword>
<feature type="signal peptide" evidence="1">
    <location>
        <begin position="1"/>
        <end position="31"/>
    </location>
</feature>
<accession>A0A0N0GQ71</accession>
<gene>
    <name evidence="3" type="primary">ompB_2</name>
    <name evidence="3" type="ORF">WG78_02525</name>
</gene>
<dbReference type="SMART" id="SM00869">
    <property type="entry name" value="Autotransporter"/>
    <property type="match status" value="1"/>
</dbReference>
<evidence type="ECO:0000256" key="1">
    <source>
        <dbReference type="SAM" id="SignalP"/>
    </source>
</evidence>
<evidence type="ECO:0000313" key="4">
    <source>
        <dbReference type="Proteomes" id="UP000037939"/>
    </source>
</evidence>
<dbReference type="Proteomes" id="UP000037939">
    <property type="component" value="Unassembled WGS sequence"/>
</dbReference>
<keyword evidence="4" id="KW-1185">Reference proteome</keyword>
<sequence length="1919" mass="187328">MSTKIRQPRPSQLALALSAACFGLAGAQALATCTTAVNSGTGCEVDSGEAVVISQGGGWYSASPLVHLSNGVTATSIDNNGALLNALTNAVVINGVLTGHVSSSSTGQITAFGDGILLDGGQASSVNNAGSISVGGVGIRVINGGAVTTEGISNTGTIGTTGLGIEVTGTNITGGIYNNGTMVNSYGGQTSDGGGISVTSGVITGSIVNGAQGSITRGQGVAVSVANNSTVTGTITNSGHIVASGATQPNTSSGIGLDGSTSGGGIVNNGTIDAAGDGILVTNGATIQNGGITAGPTSIINANGLGINVAGSAVTGDVKNGGQINVGPANYGGGIGISTSIISGNLINTGTINATPGGGNAAVGNAIAVVNSTVTGAVRNDLGGTLNSDSDSGISITGSSQVGSISNAGTINALGANTYTAAYGIQVDNSTVASGISNSGAMTSAMAGIELNHATVTTGGITVAQGADIAASGAAIDVVGNSVVTGDITNAGTLHNNNGEYGGNINIDTSNVHGSVLNTGGSVSTPDSGQYANAINIATATVDGQVGSTGGTLTSLVGTGINVNNSTVGNGVVNNGVINTGGNSGVVIANNSHILAGGINLGSGSAINANGYGLQLTGSTVVGDVINAGHINRVNGDVDGGGFSIDTNSTVTGNVLNSGTINAAGDALALNHSTVNGNVTNSGTLDAINNSGINLDQATLTGALVNSGTVNAHGAGNAQVAYGIYVHDGSSIAQGISNSGTLNTGSEGIYLDGGVIGAGGIHNTASGQIKADSLGIDVNSNANVTGDINNEGLVTFGSAGYGGGIFVGGGSTVTGNLINSGQVVATQASAIEVSSSSVTGQISNSGSLQGGGEGGRGIDLHGGSTAAAIINSSTGHIAGDAGGIDINDATLAGGVQNAGSVSGPTALSVNGAATIGTGISNTGSLAGDDTGVYFRNSTLNGDLSSTGNSASISGDSYGVRLIDATINGNVISSGQITSVNGTGISIDPTTISGTLTNNGTITAGQTGIAVDASTISGGIINTGTINAPQAILISNPTTPTTVTNSGVLNGAVELANSTLNLNGPSGRVTGAITGTGSTVNVNGTFATENTIDTGTLNVNSGGALMVNNAVTTTGTISNAGTLTNNNAVFAAGPIANAGTINNSGTLGVGVVGAAGSVLNLDGNNAVVEGDITGAGSTVNVNGSYINTGLINVGAVNVGSGGTLEVVDTITAPTVGNNGTLNLDADARVTGNITGGGVVNVNGNFASEGTITAGTVNVAAPATLTLDDDLTGALVNAGNVQNTAVINGAVTAQSGSVLALNGLGSRVTGAISGPGTVQINGTFGTENTINVGNLDVASGGVFNVKNTVAGSVFNVAGTVNNSALIDSGLTLNGGVLNLVNGSRVTGAVADGGGASAINVNGTYTTENTLAANAINISSDGLLNARHNLTGTLTNSGTLDVRSATPITLTGNYVQQAGGVYSMEATSPTQYGQLHVTGTASLPANANIAVDVTQGATLVKGGVLPGVITSSGLTASTFNVTDNSVLFDFEGVIDGNNVDLNVKRGVQVQTVVNNSPNSGAAGGVAGALDAIISNGGGSDDMNHVISQLGQLTNDADINKAVHQMVPLVAGGTSSATAMTLNLTDRVIQAREESNRGLSAGDGYVTDRQMWVKPFGSWAKQDQEDAVAGYDADSAGVIVGVDGGITAKDRAGIAFTYAHTHVSGASTDAPQSASINNYQLMGYGSHSLAPATDLSWQIDYGRNHTSGNRGIDFGDVIRTADSSYNGWNAHAGVGLGKTFAYNANTNLTPSIRADYRSVHNDSYSETGADSLNLNVAEQSTQEFIVSADAKLFQTINDDLSWTANFGAGYDLMARQAQVTSAFVGGGPAFVTYGLNPSPWLFRGGAGLVLHRSNGLEITARYDGEGHKDFYNQTVSVKLRKSF</sequence>
<proteinExistence type="predicted"/>
<dbReference type="InterPro" id="IPR005546">
    <property type="entry name" value="Autotransporte_beta"/>
</dbReference>
<protein>
    <submittedName>
        <fullName evidence="3">Outer membrane protein B</fullName>
    </submittedName>
</protein>
<dbReference type="EMBL" id="LAQT01000002">
    <property type="protein sequence ID" value="KPC54420.1"/>
    <property type="molecule type" value="Genomic_DNA"/>
</dbReference>
<dbReference type="Pfam" id="PF03797">
    <property type="entry name" value="Autotransporter"/>
    <property type="match status" value="1"/>
</dbReference>
<dbReference type="Gene3D" id="2.40.128.130">
    <property type="entry name" value="Autotransporter beta-domain"/>
    <property type="match status" value="1"/>
</dbReference>
<feature type="domain" description="Autotransporter" evidence="2">
    <location>
        <begin position="1640"/>
        <end position="1919"/>
    </location>
</feature>
<feature type="chain" id="PRO_5005849780" evidence="1">
    <location>
        <begin position="32"/>
        <end position="1919"/>
    </location>
</feature>
<comment type="caution">
    <text evidence="3">The sequence shown here is derived from an EMBL/GenBank/DDBJ whole genome shotgun (WGS) entry which is preliminary data.</text>
</comment>
<name>A0A0N0GQ71_9NEIS</name>
<dbReference type="PROSITE" id="PS51208">
    <property type="entry name" value="AUTOTRANSPORTER"/>
    <property type="match status" value="1"/>
</dbReference>
<organism evidence="3 4">
    <name type="scientific">Amantichitinum ursilacus</name>
    <dbReference type="NCBI Taxonomy" id="857265"/>
    <lineage>
        <taxon>Bacteria</taxon>
        <taxon>Pseudomonadati</taxon>
        <taxon>Pseudomonadota</taxon>
        <taxon>Betaproteobacteria</taxon>
        <taxon>Neisseriales</taxon>
        <taxon>Chitinibacteraceae</taxon>
        <taxon>Amantichitinum</taxon>
    </lineage>
</organism>